<keyword evidence="6 8" id="KW-0446">Lipid-binding</keyword>
<keyword evidence="4 8" id="KW-0831">Ubiquinone biosynthesis</keyword>
<dbReference type="GO" id="GO:0006744">
    <property type="term" value="P:ubiquinone biosynthetic process"/>
    <property type="evidence" value="ECO:0007669"/>
    <property type="project" value="UniProtKB-UniRule"/>
</dbReference>
<dbReference type="Proteomes" id="UP000243052">
    <property type="component" value="Chromosome vii"/>
</dbReference>
<dbReference type="InterPro" id="IPR013718">
    <property type="entry name" value="COQ9_C"/>
</dbReference>
<dbReference type="PANTHER" id="PTHR21427">
    <property type="entry name" value="UBIQUINONE BIOSYNTHESIS PROTEIN COQ9, MITOCHONDRIAL"/>
    <property type="match status" value="1"/>
</dbReference>
<reference evidence="10 11" key="1">
    <citation type="submission" date="2016-01" db="EMBL/GenBank/DDBJ databases">
        <title>Genome sequence of the yeast Holleya sinecauda.</title>
        <authorList>
            <person name="Dietrich F.S."/>
        </authorList>
    </citation>
    <scope>NUCLEOTIDE SEQUENCE [LARGE SCALE GENOMIC DNA]</scope>
    <source>
        <strain evidence="10 11">ATCC 58844</strain>
    </source>
</reference>
<evidence type="ECO:0000256" key="3">
    <source>
        <dbReference type="ARBA" id="ARBA00010766"/>
    </source>
</evidence>
<evidence type="ECO:0000256" key="6">
    <source>
        <dbReference type="ARBA" id="ARBA00023121"/>
    </source>
</evidence>
<keyword evidence="11" id="KW-1185">Reference proteome</keyword>
<proteinExistence type="inferred from homology"/>
<keyword evidence="5" id="KW-0809">Transit peptide</keyword>
<dbReference type="GO" id="GO:0005743">
    <property type="term" value="C:mitochondrial inner membrane"/>
    <property type="evidence" value="ECO:0007669"/>
    <property type="project" value="TreeGrafter"/>
</dbReference>
<dbReference type="Pfam" id="PF08511">
    <property type="entry name" value="COQ9"/>
    <property type="match status" value="1"/>
</dbReference>
<comment type="function">
    <text evidence="8">Membrane-associated protein that warps the membrane surface to access and bind aromatic isoprenes with high specificity, including ubiquinone (CoQ) isoprene intermediates and presents them directly to Coq7, therefore facilitating the Coq7-mediated hydroxylase step. Participates in the biosynthesis of coenzyme Q, also named ubiquinone, an essential lipid-soluble electron transporter for aerobic cellular respiration.</text>
</comment>
<evidence type="ECO:0000313" key="10">
    <source>
        <dbReference type="EMBL" id="AMD22050.1"/>
    </source>
</evidence>
<evidence type="ECO:0000256" key="2">
    <source>
        <dbReference type="ARBA" id="ARBA00004749"/>
    </source>
</evidence>
<comment type="subcellular location">
    <subcellularLocation>
        <location evidence="1 8">Mitochondrion</location>
    </subcellularLocation>
</comment>
<keyword evidence="7 8" id="KW-0496">Mitochondrion</keyword>
<dbReference type="GO" id="GO:0008289">
    <property type="term" value="F:lipid binding"/>
    <property type="evidence" value="ECO:0007669"/>
    <property type="project" value="UniProtKB-UniRule"/>
</dbReference>
<comment type="pathway">
    <text evidence="2 8">Cofactor biosynthesis; ubiquinone biosynthesis.</text>
</comment>
<dbReference type="PANTHER" id="PTHR21427:SF19">
    <property type="entry name" value="UBIQUINONE BIOSYNTHESIS PROTEIN COQ9, MITOCHONDRIAL"/>
    <property type="match status" value="1"/>
</dbReference>
<sequence>MFRIARRFYYSNGVEHVASNGLRPLLYGKNSVQYKVLDRALKKHVSREGFNERAIVNAANDLGYSSSIICGLSAFNSPSVLNVQSSVLELVKFNLVTKRVQLQEGLKEDTTLEDLFLKRVEADMPIAGQLSQMMSILAVPGQFLVDTGLPELFQLSDDMIYFSVEKDHNDLAWYSKRMAVSMAYVATNLFMTRDKSPGFQETMDFARTRLRQVEEMGTMYNNVEEFAWFQLMMSINLVKSQLSRG</sequence>
<dbReference type="Gene3D" id="1.10.357.10">
    <property type="entry name" value="Tetracycline Repressor, domain 2"/>
    <property type="match status" value="1"/>
</dbReference>
<gene>
    <name evidence="10" type="ORF">AW171_hschr74058</name>
</gene>
<evidence type="ECO:0000259" key="9">
    <source>
        <dbReference type="Pfam" id="PF08511"/>
    </source>
</evidence>
<evidence type="ECO:0000256" key="1">
    <source>
        <dbReference type="ARBA" id="ARBA00004173"/>
    </source>
</evidence>
<name>A0A120K2N0_9SACH</name>
<dbReference type="AlphaFoldDB" id="A0A120K2N0"/>
<dbReference type="NCBIfam" id="TIGR02396">
    <property type="entry name" value="diverge_rpsU"/>
    <property type="match status" value="1"/>
</dbReference>
<evidence type="ECO:0000256" key="8">
    <source>
        <dbReference type="RuleBase" id="RU366063"/>
    </source>
</evidence>
<dbReference type="GeneID" id="28725378"/>
<dbReference type="OrthoDB" id="619536at2759"/>
<evidence type="ECO:0000256" key="4">
    <source>
        <dbReference type="ARBA" id="ARBA00022688"/>
    </source>
</evidence>
<organism evidence="10 11">
    <name type="scientific">Eremothecium sinecaudum</name>
    <dbReference type="NCBI Taxonomy" id="45286"/>
    <lineage>
        <taxon>Eukaryota</taxon>
        <taxon>Fungi</taxon>
        <taxon>Dikarya</taxon>
        <taxon>Ascomycota</taxon>
        <taxon>Saccharomycotina</taxon>
        <taxon>Saccharomycetes</taxon>
        <taxon>Saccharomycetales</taxon>
        <taxon>Saccharomycetaceae</taxon>
        <taxon>Eremothecium</taxon>
    </lineage>
</organism>
<feature type="domain" description="COQ9 C-terminal" evidence="9">
    <location>
        <begin position="146"/>
        <end position="216"/>
    </location>
</feature>
<evidence type="ECO:0000313" key="11">
    <source>
        <dbReference type="Proteomes" id="UP000243052"/>
    </source>
</evidence>
<dbReference type="STRING" id="45286.A0A120K2N0"/>
<dbReference type="EMBL" id="CP014247">
    <property type="protein sequence ID" value="AMD22050.1"/>
    <property type="molecule type" value="Genomic_DNA"/>
</dbReference>
<protein>
    <recommendedName>
        <fullName evidence="8">Ubiquinone biosynthesis protein</fullName>
    </recommendedName>
</protein>
<accession>A0A120K2N0</accession>
<dbReference type="RefSeq" id="XP_017989046.1">
    <property type="nucleotide sequence ID" value="XM_018133791.1"/>
</dbReference>
<dbReference type="InterPro" id="IPR012762">
    <property type="entry name" value="Ubiq_biosynth_COQ9"/>
</dbReference>
<dbReference type="UniPathway" id="UPA00232"/>
<evidence type="ECO:0000256" key="7">
    <source>
        <dbReference type="ARBA" id="ARBA00023128"/>
    </source>
</evidence>
<evidence type="ECO:0000256" key="5">
    <source>
        <dbReference type="ARBA" id="ARBA00022946"/>
    </source>
</evidence>
<comment type="similarity">
    <text evidence="3 8">Belongs to the COQ9 family.</text>
</comment>